<dbReference type="Proteomes" id="UP000249526">
    <property type="component" value="Unassembled WGS sequence"/>
</dbReference>
<dbReference type="RefSeq" id="XP_025516974.1">
    <property type="nucleotide sequence ID" value="XM_025661568.1"/>
</dbReference>
<evidence type="ECO:0000313" key="2">
    <source>
        <dbReference type="EMBL" id="RAH59052.1"/>
    </source>
</evidence>
<feature type="region of interest" description="Disordered" evidence="1">
    <location>
        <begin position="79"/>
        <end position="118"/>
    </location>
</feature>
<organism evidence="2 3">
    <name type="scientific">Aspergillus piperis CBS 112811</name>
    <dbReference type="NCBI Taxonomy" id="1448313"/>
    <lineage>
        <taxon>Eukaryota</taxon>
        <taxon>Fungi</taxon>
        <taxon>Dikarya</taxon>
        <taxon>Ascomycota</taxon>
        <taxon>Pezizomycotina</taxon>
        <taxon>Eurotiomycetes</taxon>
        <taxon>Eurotiomycetidae</taxon>
        <taxon>Eurotiales</taxon>
        <taxon>Aspergillaceae</taxon>
        <taxon>Aspergillus</taxon>
        <taxon>Aspergillus subgen. Circumdati</taxon>
    </lineage>
</organism>
<proteinExistence type="predicted"/>
<reference evidence="2 3" key="1">
    <citation type="submission" date="2018-02" db="EMBL/GenBank/DDBJ databases">
        <title>The genomes of Aspergillus section Nigri reveals drivers in fungal speciation.</title>
        <authorList>
            <consortium name="DOE Joint Genome Institute"/>
            <person name="Vesth T.C."/>
            <person name="Nybo J."/>
            <person name="Theobald S."/>
            <person name="Brandl J."/>
            <person name="Frisvad J.C."/>
            <person name="Nielsen K.F."/>
            <person name="Lyhne E.K."/>
            <person name="Kogle M.E."/>
            <person name="Kuo A."/>
            <person name="Riley R."/>
            <person name="Clum A."/>
            <person name="Nolan M."/>
            <person name="Lipzen A."/>
            <person name="Salamov A."/>
            <person name="Henrissat B."/>
            <person name="Wiebenga A."/>
            <person name="De vries R.P."/>
            <person name="Grigoriev I.V."/>
            <person name="Mortensen U.H."/>
            <person name="Andersen M.R."/>
            <person name="Baker S.E."/>
        </authorList>
    </citation>
    <scope>NUCLEOTIDE SEQUENCE [LARGE SCALE GENOMIC DNA]</scope>
    <source>
        <strain evidence="2 3">CBS 112811</strain>
    </source>
</reference>
<evidence type="ECO:0000313" key="3">
    <source>
        <dbReference type="Proteomes" id="UP000249526"/>
    </source>
</evidence>
<evidence type="ECO:0000256" key="1">
    <source>
        <dbReference type="SAM" id="MobiDB-lite"/>
    </source>
</evidence>
<protein>
    <submittedName>
        <fullName evidence="2">Uncharacterized protein</fullName>
    </submittedName>
</protein>
<keyword evidence="3" id="KW-1185">Reference proteome</keyword>
<dbReference type="GeneID" id="37164970"/>
<dbReference type="EMBL" id="KZ825059">
    <property type="protein sequence ID" value="RAH59052.1"/>
    <property type="molecule type" value="Genomic_DNA"/>
</dbReference>
<name>A0A8G1R5U9_9EURO</name>
<gene>
    <name evidence="2" type="ORF">BO85DRAFT_458247</name>
</gene>
<dbReference type="AlphaFoldDB" id="A0A8G1R5U9"/>
<sequence length="118" mass="12381">MLAGVTGDLDSSLHQDMTNLCDSPDVNFPPDYGPLDPHSKGLATLYCFIAGAGPGESTGLAAPINCWCMINELQSQTDQNVAAGPAASYRPGHEKTSPSDTQSFRPGRPIAMRSLMAG</sequence>
<accession>A0A8G1R5U9</accession>